<name>A0A6M0CQU5_9FLAO</name>
<reference evidence="2 3" key="1">
    <citation type="submission" date="2020-01" db="EMBL/GenBank/DDBJ databases">
        <title>Spongiivirga citrea KCTC 32990T.</title>
        <authorList>
            <person name="Wang G."/>
        </authorList>
    </citation>
    <scope>NUCLEOTIDE SEQUENCE [LARGE SCALE GENOMIC DNA]</scope>
    <source>
        <strain evidence="2 3">KCTC 32990</strain>
    </source>
</reference>
<feature type="transmembrane region" description="Helical" evidence="1">
    <location>
        <begin position="6"/>
        <end position="24"/>
    </location>
</feature>
<keyword evidence="1" id="KW-1133">Transmembrane helix</keyword>
<proteinExistence type="predicted"/>
<dbReference type="AlphaFoldDB" id="A0A6M0CQU5"/>
<evidence type="ECO:0000313" key="2">
    <source>
        <dbReference type="EMBL" id="NER18239.1"/>
    </source>
</evidence>
<evidence type="ECO:0000313" key="3">
    <source>
        <dbReference type="Proteomes" id="UP000474296"/>
    </source>
</evidence>
<sequence length="216" mass="24683">MQFKKYFVLGSLFILPLVVYLFFLSGVNNFYKLPVLSSQVSELDNFNGLSAEKITLDTHISILGFLGKDAFEQRGLAFNLNEKIYKPFYQFKDFQFVMVLPKGTEDAANKILTELGQYGDTSRWKFVFGADEAITSFFSSLKTDQVLDNNLACSKIFIIDKERNLRGRNDDEDVGTLYGYNPNSIEELGDKMKDDVKIVLAEYRLALKKNSANRKK</sequence>
<evidence type="ECO:0008006" key="4">
    <source>
        <dbReference type="Google" id="ProtNLM"/>
    </source>
</evidence>
<accession>A0A6M0CQU5</accession>
<keyword evidence="1" id="KW-0812">Transmembrane</keyword>
<organism evidence="2 3">
    <name type="scientific">Spongiivirga citrea</name>
    <dbReference type="NCBI Taxonomy" id="1481457"/>
    <lineage>
        <taxon>Bacteria</taxon>
        <taxon>Pseudomonadati</taxon>
        <taxon>Bacteroidota</taxon>
        <taxon>Flavobacteriia</taxon>
        <taxon>Flavobacteriales</taxon>
        <taxon>Flavobacteriaceae</taxon>
        <taxon>Spongiivirga</taxon>
    </lineage>
</organism>
<dbReference type="Proteomes" id="UP000474296">
    <property type="component" value="Unassembled WGS sequence"/>
</dbReference>
<protein>
    <recommendedName>
        <fullName evidence="4">Membrane or secreted protein</fullName>
    </recommendedName>
</protein>
<evidence type="ECO:0000256" key="1">
    <source>
        <dbReference type="SAM" id="Phobius"/>
    </source>
</evidence>
<comment type="caution">
    <text evidence="2">The sequence shown here is derived from an EMBL/GenBank/DDBJ whole genome shotgun (WGS) entry which is preliminary data.</text>
</comment>
<gene>
    <name evidence="2" type="ORF">GWK10_13530</name>
</gene>
<keyword evidence="3" id="KW-1185">Reference proteome</keyword>
<dbReference type="EMBL" id="JAABOQ010000005">
    <property type="protein sequence ID" value="NER18239.1"/>
    <property type="molecule type" value="Genomic_DNA"/>
</dbReference>
<dbReference type="RefSeq" id="WP_164032915.1">
    <property type="nucleotide sequence ID" value="NZ_JAABOQ010000005.1"/>
</dbReference>
<keyword evidence="1" id="KW-0472">Membrane</keyword>